<organism evidence="2 3">
    <name type="scientific">Nicotiana attenuata</name>
    <name type="common">Coyote tobacco</name>
    <dbReference type="NCBI Taxonomy" id="49451"/>
    <lineage>
        <taxon>Eukaryota</taxon>
        <taxon>Viridiplantae</taxon>
        <taxon>Streptophyta</taxon>
        <taxon>Embryophyta</taxon>
        <taxon>Tracheophyta</taxon>
        <taxon>Spermatophyta</taxon>
        <taxon>Magnoliopsida</taxon>
        <taxon>eudicotyledons</taxon>
        <taxon>Gunneridae</taxon>
        <taxon>Pentapetalae</taxon>
        <taxon>asterids</taxon>
        <taxon>lamiids</taxon>
        <taxon>Solanales</taxon>
        <taxon>Solanaceae</taxon>
        <taxon>Nicotianoideae</taxon>
        <taxon>Nicotianeae</taxon>
        <taxon>Nicotiana</taxon>
    </lineage>
</organism>
<dbReference type="OMA" id="WTFRILQ"/>
<dbReference type="Proteomes" id="UP000187609">
    <property type="component" value="Unassembled WGS sequence"/>
</dbReference>
<comment type="caution">
    <text evidence="2">The sequence shown here is derived from an EMBL/GenBank/DDBJ whole genome shotgun (WGS) entry which is preliminary data.</text>
</comment>
<proteinExistence type="predicted"/>
<dbReference type="EMBL" id="MJEQ01037183">
    <property type="protein sequence ID" value="OIT07761.1"/>
    <property type="molecule type" value="Genomic_DNA"/>
</dbReference>
<feature type="compositionally biased region" description="Polar residues" evidence="1">
    <location>
        <begin position="139"/>
        <end position="151"/>
    </location>
</feature>
<evidence type="ECO:0000256" key="1">
    <source>
        <dbReference type="SAM" id="MobiDB-lite"/>
    </source>
</evidence>
<name>A0A1J6JLJ0_NICAT</name>
<sequence>MAYAAVNSLIQTLELFQRTYPAMINGQVAEMVDSLHANAEYFQRILDNSSHQKHEYEKIKDLEGGMRAAVQRAEDLFESNIVRILRERYNQQKEKNNGAKWTIQDEARVLLRDLPQAIDNIDAIRKDLARVIESSTSTINANAHGPSTRQDQFVKPGDSSA</sequence>
<evidence type="ECO:0000313" key="3">
    <source>
        <dbReference type="Proteomes" id="UP000187609"/>
    </source>
</evidence>
<accession>A0A1J6JLJ0</accession>
<evidence type="ECO:0000313" key="2">
    <source>
        <dbReference type="EMBL" id="OIT07761.1"/>
    </source>
</evidence>
<dbReference type="Gene3D" id="1.20.5.4130">
    <property type="match status" value="1"/>
</dbReference>
<gene>
    <name evidence="2" type="ORF">A4A49_39183</name>
</gene>
<reference evidence="2" key="1">
    <citation type="submission" date="2016-11" db="EMBL/GenBank/DDBJ databases">
        <title>The genome of Nicotiana attenuata.</title>
        <authorList>
            <person name="Xu S."/>
            <person name="Brockmoeller T."/>
            <person name="Gaquerel E."/>
            <person name="Navarro A."/>
            <person name="Kuhl H."/>
            <person name="Gase K."/>
            <person name="Ling Z."/>
            <person name="Zhou W."/>
            <person name="Kreitzer C."/>
            <person name="Stanke M."/>
            <person name="Tang H."/>
            <person name="Lyons E."/>
            <person name="Pandey P."/>
            <person name="Pandey S.P."/>
            <person name="Timmermann B."/>
            <person name="Baldwin I.T."/>
        </authorList>
    </citation>
    <scope>NUCLEOTIDE SEQUENCE [LARGE SCALE GENOMIC DNA]</scope>
    <source>
        <strain evidence="2">UT</strain>
    </source>
</reference>
<protein>
    <submittedName>
        <fullName evidence="2">Uncharacterized protein</fullName>
    </submittedName>
</protein>
<keyword evidence="3" id="KW-1185">Reference proteome</keyword>
<dbReference type="SMR" id="A0A1J6JLJ0"/>
<dbReference type="Gramene" id="OIT07761">
    <property type="protein sequence ID" value="OIT07761"/>
    <property type="gene ID" value="A4A49_39183"/>
</dbReference>
<dbReference type="AlphaFoldDB" id="A0A1J6JLJ0"/>
<feature type="region of interest" description="Disordered" evidence="1">
    <location>
        <begin position="139"/>
        <end position="161"/>
    </location>
</feature>